<dbReference type="STRING" id="715226.ABI_24810"/>
<gene>
    <name evidence="1" type="ORF">ABI_24810</name>
</gene>
<name>F4QP10_9CAUL</name>
<reference evidence="2" key="1">
    <citation type="submission" date="2011-03" db="EMBL/GenBank/DDBJ databases">
        <title>Draft genome sequence of Brevundimonas diminuta.</title>
        <authorList>
            <person name="Brown P.J.B."/>
            <person name="Buechlein A."/>
            <person name="Hemmerich C."/>
            <person name="Brun Y.V."/>
        </authorList>
    </citation>
    <scope>NUCLEOTIDE SEQUENCE [LARGE SCALE GENOMIC DNA]</scope>
    <source>
        <strain evidence="2">C19</strain>
    </source>
</reference>
<evidence type="ECO:0000313" key="1">
    <source>
        <dbReference type="EMBL" id="EGF91068.1"/>
    </source>
</evidence>
<organism evidence="1 2">
    <name type="scientific">Asticcacaulis biprosthecium C19</name>
    <dbReference type="NCBI Taxonomy" id="715226"/>
    <lineage>
        <taxon>Bacteria</taxon>
        <taxon>Pseudomonadati</taxon>
        <taxon>Pseudomonadota</taxon>
        <taxon>Alphaproteobacteria</taxon>
        <taxon>Caulobacterales</taxon>
        <taxon>Caulobacteraceae</taxon>
        <taxon>Asticcacaulis</taxon>
    </lineage>
</organism>
<dbReference type="EMBL" id="GL883078">
    <property type="protein sequence ID" value="EGF91068.1"/>
    <property type="molecule type" value="Genomic_DNA"/>
</dbReference>
<evidence type="ECO:0000313" key="2">
    <source>
        <dbReference type="Proteomes" id="UP000006512"/>
    </source>
</evidence>
<dbReference type="Proteomes" id="UP000006512">
    <property type="component" value="Unassembled WGS sequence"/>
</dbReference>
<protein>
    <submittedName>
        <fullName evidence="1">Uncharacterized protein</fullName>
    </submittedName>
</protein>
<accession>F4QP10</accession>
<dbReference type="HOGENOM" id="CLU_3076310_0_0_5"/>
<dbReference type="AlphaFoldDB" id="F4QP10"/>
<keyword evidence="2" id="KW-1185">Reference proteome</keyword>
<sequence length="52" mass="5692">MSIFSPSDFARSNAGVANVPVATAKAPEPKCRRVMELNITVLLLLLWEVFMG</sequence>
<proteinExistence type="predicted"/>